<dbReference type="InterPro" id="IPR056884">
    <property type="entry name" value="NPHP3-like_N"/>
</dbReference>
<dbReference type="InterPro" id="IPR007111">
    <property type="entry name" value="NACHT_NTPase"/>
</dbReference>
<accession>A0A292PT01</accession>
<feature type="domain" description="NACHT" evidence="2">
    <location>
        <begin position="45"/>
        <end position="196"/>
    </location>
</feature>
<dbReference type="Pfam" id="PF24883">
    <property type="entry name" value="NPHP3_N"/>
    <property type="match status" value="1"/>
</dbReference>
<keyword evidence="4" id="KW-1185">Reference proteome</keyword>
<evidence type="ECO:0000313" key="3">
    <source>
        <dbReference type="EMBL" id="CUS10689.1"/>
    </source>
</evidence>
<protein>
    <recommendedName>
        <fullName evidence="2">NACHT domain-containing protein</fullName>
    </recommendedName>
</protein>
<organism evidence="3 4">
    <name type="scientific">Tuber aestivum</name>
    <name type="common">summer truffle</name>
    <dbReference type="NCBI Taxonomy" id="59557"/>
    <lineage>
        <taxon>Eukaryota</taxon>
        <taxon>Fungi</taxon>
        <taxon>Dikarya</taxon>
        <taxon>Ascomycota</taxon>
        <taxon>Pezizomycotina</taxon>
        <taxon>Pezizomycetes</taxon>
        <taxon>Pezizales</taxon>
        <taxon>Tuberaceae</taxon>
        <taxon>Tuber</taxon>
    </lineage>
</organism>
<evidence type="ECO:0000256" key="1">
    <source>
        <dbReference type="ARBA" id="ARBA00022737"/>
    </source>
</evidence>
<dbReference type="PANTHER" id="PTHR10039">
    <property type="entry name" value="AMELOGENIN"/>
    <property type="match status" value="1"/>
</dbReference>
<keyword evidence="1" id="KW-0677">Repeat</keyword>
<dbReference type="SUPFAM" id="SSF52540">
    <property type="entry name" value="P-loop containing nucleoside triphosphate hydrolases"/>
    <property type="match status" value="1"/>
</dbReference>
<dbReference type="EMBL" id="LN891041">
    <property type="protein sequence ID" value="CUS10689.1"/>
    <property type="molecule type" value="Genomic_DNA"/>
</dbReference>
<name>A0A292PT01_9PEZI</name>
<evidence type="ECO:0000313" key="4">
    <source>
        <dbReference type="Proteomes" id="UP001412239"/>
    </source>
</evidence>
<reference evidence="3" key="1">
    <citation type="submission" date="2015-10" db="EMBL/GenBank/DDBJ databases">
        <authorList>
            <person name="Regsiter A."/>
            <person name="william w."/>
        </authorList>
    </citation>
    <scope>NUCLEOTIDE SEQUENCE</scope>
    <source>
        <strain evidence="3">Montdore</strain>
    </source>
</reference>
<dbReference type="AlphaFoldDB" id="A0A292PT01"/>
<sequence>EVLVWLNAVDPEANYLSALDVRAPGTGNWLLRGREYVDWKEGREGVLWLYGMPGCGKSVLSATVIKDIEQLCEVSGDHAFAYFYFTFSDPKKQNLLNMLLSLIGQLAKGLSDCDFPNEVKNLYRNSEAIGKSPGIEDLKSAFSQIIKSYKKTFLILDALDEFPEPSRRSLLSWLSKLATDNKVESLSILVTSRPKADIVRSLKPLKPSSISLESKTIDPDIRSYIHNSLDGKDKFQGFTQTTKSEIVEALVVCSLG</sequence>
<feature type="non-terminal residue" evidence="3">
    <location>
        <position position="1"/>
    </location>
</feature>
<dbReference type="PROSITE" id="PS50837">
    <property type="entry name" value="NACHT"/>
    <property type="match status" value="1"/>
</dbReference>
<dbReference type="PANTHER" id="PTHR10039:SF16">
    <property type="entry name" value="GPI INOSITOL-DEACYLASE"/>
    <property type="match status" value="1"/>
</dbReference>
<dbReference type="InterPro" id="IPR027417">
    <property type="entry name" value="P-loop_NTPase"/>
</dbReference>
<gene>
    <name evidence="3" type="ORF">GSTUAT00005199001</name>
</gene>
<dbReference type="Gene3D" id="3.40.50.300">
    <property type="entry name" value="P-loop containing nucleotide triphosphate hydrolases"/>
    <property type="match status" value="1"/>
</dbReference>
<evidence type="ECO:0000259" key="2">
    <source>
        <dbReference type="PROSITE" id="PS50837"/>
    </source>
</evidence>
<feature type="non-terminal residue" evidence="3">
    <location>
        <position position="256"/>
    </location>
</feature>
<proteinExistence type="predicted"/>
<dbReference type="Proteomes" id="UP001412239">
    <property type="component" value="Unassembled WGS sequence"/>
</dbReference>